<comment type="similarity">
    <text evidence="2">Belongs to the NADH:flavin oxidoreductase/NADH oxidase family.</text>
</comment>
<dbReference type="AlphaFoldDB" id="A0A0K1QT68"/>
<dbReference type="InterPro" id="IPR045247">
    <property type="entry name" value="Oye-like"/>
</dbReference>
<dbReference type="GO" id="GO:0016628">
    <property type="term" value="F:oxidoreductase activity, acting on the CH-CH group of donors, NAD or NADP as acceptor"/>
    <property type="evidence" value="ECO:0007669"/>
    <property type="project" value="UniProtKB-ARBA"/>
</dbReference>
<dbReference type="RefSeq" id="WP_017338940.1">
    <property type="nucleotide sequence ID" value="NZ_CP010945.1"/>
</dbReference>
<protein>
    <submittedName>
        <fullName evidence="5">1,2-oxophytodienoate reductase</fullName>
    </submittedName>
</protein>
<dbReference type="Pfam" id="PF00724">
    <property type="entry name" value="Oxidored_FMN"/>
    <property type="match status" value="1"/>
</dbReference>
<proteinExistence type="inferred from homology"/>
<name>A0A0K1QT68_PSEFL</name>
<evidence type="ECO:0000313" key="5">
    <source>
        <dbReference type="EMBL" id="AKV08903.1"/>
    </source>
</evidence>
<sequence length="375" mass="41682">MSSLFKAYTRGPLKLKNRIVMAPMTRSRTSSGDVPNALMAAYYAQRVSAGLIITEATDVSASSNGYACTPGIYTAEQTQGWRLVTDRVHLHGGTIFLQIWHVGRMAHHTMLPNGEAPRGATDERAAQSQVFIYDSTGKAVFVPADTPRKIETDEVADLLDEFTLAFRNARAAKFDGVEIHGANGYLFDQFMNSTLNKRSDQFGGQTPQTRTRLLLDVVDLAIRELGAGKVGVRVSPFGKFNSMPSDPFVEETLLYLCSELNRREIAYLHVVYQPLPAGNTVDSEFNEKNLSDDLVREVRKAFQGTLIWCGGFDQNSAQAALDEGWADLIAFGRPFIANPDLVERMTNNWPLAEAHPDTFYTRDGEKGYTDFPFFQ</sequence>
<dbReference type="PANTHER" id="PTHR22893">
    <property type="entry name" value="NADH OXIDOREDUCTASE-RELATED"/>
    <property type="match status" value="1"/>
</dbReference>
<evidence type="ECO:0000313" key="6">
    <source>
        <dbReference type="Proteomes" id="UP000017175"/>
    </source>
</evidence>
<dbReference type="GO" id="GO:0010181">
    <property type="term" value="F:FMN binding"/>
    <property type="evidence" value="ECO:0007669"/>
    <property type="project" value="InterPro"/>
</dbReference>
<dbReference type="PANTHER" id="PTHR22893:SF91">
    <property type="entry name" value="NADPH DEHYDROGENASE 2-RELATED"/>
    <property type="match status" value="1"/>
</dbReference>
<evidence type="ECO:0000256" key="2">
    <source>
        <dbReference type="ARBA" id="ARBA00005979"/>
    </source>
</evidence>
<dbReference type="OrthoDB" id="8523426at2"/>
<dbReference type="Proteomes" id="UP000017175">
    <property type="component" value="Chromosome"/>
</dbReference>
<evidence type="ECO:0000259" key="4">
    <source>
        <dbReference type="Pfam" id="PF00724"/>
    </source>
</evidence>
<reference evidence="5 6" key="1">
    <citation type="journal article" date="2012" name="J. Bacteriol.">
        <title>Draft genome sequence of the cyanide-utilizing bacterium Pseudomonas fluorescens strain NCIMB 11764.</title>
        <authorList>
            <person name="Vilo C.A."/>
            <person name="Benedik M.J."/>
            <person name="Kunz D.A."/>
            <person name="Dong Q."/>
        </authorList>
    </citation>
    <scope>NUCLEOTIDE SEQUENCE [LARGE SCALE GENOMIC DNA]</scope>
    <source>
        <strain evidence="5 6">NCIMB 11764</strain>
    </source>
</reference>
<dbReference type="EMBL" id="CP010945">
    <property type="protein sequence ID" value="AKV08903.1"/>
    <property type="molecule type" value="Genomic_DNA"/>
</dbReference>
<comment type="cofactor">
    <cofactor evidence="1">
        <name>FMN</name>
        <dbReference type="ChEBI" id="CHEBI:58210"/>
    </cofactor>
</comment>
<evidence type="ECO:0000256" key="1">
    <source>
        <dbReference type="ARBA" id="ARBA00001917"/>
    </source>
</evidence>
<dbReference type="InterPro" id="IPR013785">
    <property type="entry name" value="Aldolase_TIM"/>
</dbReference>
<dbReference type="FunFam" id="3.20.20.70:FF:000059">
    <property type="entry name" value="N-ethylmaleimide reductase, FMN-linked"/>
    <property type="match status" value="1"/>
</dbReference>
<evidence type="ECO:0000256" key="3">
    <source>
        <dbReference type="ARBA" id="ARBA00023002"/>
    </source>
</evidence>
<dbReference type="Gene3D" id="3.20.20.70">
    <property type="entry name" value="Aldolase class I"/>
    <property type="match status" value="1"/>
</dbReference>
<organism evidence="5 6">
    <name type="scientific">Pseudomonas fluorescens NCIMB 11764</name>
    <dbReference type="NCBI Taxonomy" id="1221522"/>
    <lineage>
        <taxon>Bacteria</taxon>
        <taxon>Pseudomonadati</taxon>
        <taxon>Pseudomonadota</taxon>
        <taxon>Gammaproteobacteria</taxon>
        <taxon>Pseudomonadales</taxon>
        <taxon>Pseudomonadaceae</taxon>
        <taxon>Pseudomonas</taxon>
    </lineage>
</organism>
<dbReference type="eggNOG" id="COG1902">
    <property type="taxonomic scope" value="Bacteria"/>
</dbReference>
<keyword evidence="3" id="KW-0560">Oxidoreductase</keyword>
<dbReference type="InterPro" id="IPR001155">
    <property type="entry name" value="OxRdtase_FMN_N"/>
</dbReference>
<dbReference type="GO" id="GO:0005829">
    <property type="term" value="C:cytosol"/>
    <property type="evidence" value="ECO:0007669"/>
    <property type="project" value="TreeGrafter"/>
</dbReference>
<dbReference type="SUPFAM" id="SSF51395">
    <property type="entry name" value="FMN-linked oxidoreductases"/>
    <property type="match status" value="1"/>
</dbReference>
<accession>A0A0K1QT68</accession>
<dbReference type="CDD" id="cd02933">
    <property type="entry name" value="OYE_like_FMN"/>
    <property type="match status" value="1"/>
</dbReference>
<feature type="domain" description="NADH:flavin oxidoreductase/NADH oxidase N-terminal" evidence="4">
    <location>
        <begin position="3"/>
        <end position="350"/>
    </location>
</feature>
<gene>
    <name evidence="5" type="ORF">B723_21935</name>
</gene>